<dbReference type="STRING" id="228405.HNE_1861"/>
<evidence type="ECO:0000313" key="9">
    <source>
        <dbReference type="Proteomes" id="UP000001959"/>
    </source>
</evidence>
<sequence length="298" mass="34305">MIVTSLHYSGHKDGAAMMKTTVSEEWLTYTWVRLRSGVEPHEVKRQLIQNGFDDQAIRSLMRDAYNGRRPISDVDHAALARAPLTLRAKSHPQLRRIPAPKAQLYVWPNFLAPETCDALIALTDERLRASTTTDAFADPKIRTSRSSDIGTMGHNLVMQLDELIAEALGIHWSYSDATQTQRYDVNQEYKAHYDYFTPGTRDYQVHCQFTGQRTWTFMIYLNDVEEGGGTRFRRLEKTIMPEKGKAVIWNNLNPDGSVNPYTIHHGMKVRSGAKYVITKWFRERGWGEMFPEDYSRIS</sequence>
<dbReference type="PROSITE" id="PS51471">
    <property type="entry name" value="FE2OG_OXY"/>
    <property type="match status" value="1"/>
</dbReference>
<dbReference type="AlphaFoldDB" id="Q0C131"/>
<dbReference type="InterPro" id="IPR045054">
    <property type="entry name" value="P4HA-like"/>
</dbReference>
<dbReference type="Proteomes" id="UP000001959">
    <property type="component" value="Chromosome"/>
</dbReference>
<keyword evidence="4" id="KW-0223">Dioxygenase</keyword>
<proteinExistence type="predicted"/>
<keyword evidence="3" id="KW-0847">Vitamin C</keyword>
<dbReference type="PANTHER" id="PTHR10869">
    <property type="entry name" value="PROLYL 4-HYDROXYLASE ALPHA SUBUNIT"/>
    <property type="match status" value="1"/>
</dbReference>
<dbReference type="GO" id="GO:0031418">
    <property type="term" value="F:L-ascorbic acid binding"/>
    <property type="evidence" value="ECO:0007669"/>
    <property type="project" value="UniProtKB-KW"/>
</dbReference>
<evidence type="ECO:0000256" key="2">
    <source>
        <dbReference type="ARBA" id="ARBA00022723"/>
    </source>
</evidence>
<dbReference type="HOGENOM" id="CLU_058132_3_2_5"/>
<keyword evidence="5" id="KW-0560">Oxidoreductase</keyword>
<evidence type="ECO:0000259" key="7">
    <source>
        <dbReference type="PROSITE" id="PS51471"/>
    </source>
</evidence>
<keyword evidence="2" id="KW-0479">Metal-binding</keyword>
<feature type="domain" description="Fe2OG dioxygenase" evidence="7">
    <location>
        <begin position="174"/>
        <end position="283"/>
    </location>
</feature>
<evidence type="ECO:0000256" key="5">
    <source>
        <dbReference type="ARBA" id="ARBA00023002"/>
    </source>
</evidence>
<dbReference type="PANTHER" id="PTHR10869:SF246">
    <property type="entry name" value="TRANSMEMBRANE PROLYL 4-HYDROXYLASE"/>
    <property type="match status" value="1"/>
</dbReference>
<accession>Q0C131</accession>
<evidence type="ECO:0000256" key="6">
    <source>
        <dbReference type="ARBA" id="ARBA00023004"/>
    </source>
</evidence>
<keyword evidence="6" id="KW-0408">Iron</keyword>
<gene>
    <name evidence="8" type="ordered locus">HNE_1861</name>
</gene>
<dbReference type="InterPro" id="IPR006620">
    <property type="entry name" value="Pro_4_hyd_alph"/>
</dbReference>
<comment type="cofactor">
    <cofactor evidence="1">
        <name>L-ascorbate</name>
        <dbReference type="ChEBI" id="CHEBI:38290"/>
    </cofactor>
</comment>
<keyword evidence="9" id="KW-1185">Reference proteome</keyword>
<dbReference type="GO" id="GO:0051213">
    <property type="term" value="F:dioxygenase activity"/>
    <property type="evidence" value="ECO:0007669"/>
    <property type="project" value="UniProtKB-KW"/>
</dbReference>
<dbReference type="Gene3D" id="2.60.120.620">
    <property type="entry name" value="q2cbj1_9rhob like domain"/>
    <property type="match status" value="1"/>
</dbReference>
<dbReference type="SMART" id="SM00702">
    <property type="entry name" value="P4Hc"/>
    <property type="match status" value="1"/>
</dbReference>
<dbReference type="EMBL" id="CP000158">
    <property type="protein sequence ID" value="ABI77521.1"/>
    <property type="molecule type" value="Genomic_DNA"/>
</dbReference>
<dbReference type="eggNOG" id="COG3751">
    <property type="taxonomic scope" value="Bacteria"/>
</dbReference>
<dbReference type="Pfam" id="PF13640">
    <property type="entry name" value="2OG-FeII_Oxy_3"/>
    <property type="match status" value="1"/>
</dbReference>
<reference evidence="8 9" key="1">
    <citation type="journal article" date="2006" name="J. Bacteriol.">
        <title>Comparative genomic evidence for a close relationship between the dimorphic prosthecate bacteria Hyphomonas neptunium and Caulobacter crescentus.</title>
        <authorList>
            <person name="Badger J.H."/>
            <person name="Hoover T.R."/>
            <person name="Brun Y.V."/>
            <person name="Weiner R.M."/>
            <person name="Laub M.T."/>
            <person name="Alexandre G."/>
            <person name="Mrazek J."/>
            <person name="Ren Q."/>
            <person name="Paulsen I.T."/>
            <person name="Nelson K.E."/>
            <person name="Khouri H.M."/>
            <person name="Radune D."/>
            <person name="Sosa J."/>
            <person name="Dodson R.J."/>
            <person name="Sullivan S.A."/>
            <person name="Rosovitz M.J."/>
            <person name="Madupu R."/>
            <person name="Brinkac L.M."/>
            <person name="Durkin A.S."/>
            <person name="Daugherty S.C."/>
            <person name="Kothari S.P."/>
            <person name="Giglio M.G."/>
            <person name="Zhou L."/>
            <person name="Haft D.H."/>
            <person name="Selengut J.D."/>
            <person name="Davidsen T.M."/>
            <person name="Yang Q."/>
            <person name="Zafar N."/>
            <person name="Ward N.L."/>
        </authorList>
    </citation>
    <scope>NUCLEOTIDE SEQUENCE [LARGE SCALE GENOMIC DNA]</scope>
    <source>
        <strain evidence="8 9">ATCC 15444</strain>
    </source>
</reference>
<dbReference type="GO" id="GO:0005506">
    <property type="term" value="F:iron ion binding"/>
    <property type="evidence" value="ECO:0007669"/>
    <property type="project" value="InterPro"/>
</dbReference>
<name>Q0C131_HYPNA</name>
<dbReference type="InterPro" id="IPR044862">
    <property type="entry name" value="Pro_4_hyd_alph_FE2OG_OXY"/>
</dbReference>
<dbReference type="InterPro" id="IPR005123">
    <property type="entry name" value="Oxoglu/Fe-dep_dioxygenase_dom"/>
</dbReference>
<evidence type="ECO:0000256" key="3">
    <source>
        <dbReference type="ARBA" id="ARBA00022896"/>
    </source>
</evidence>
<organism evidence="8 9">
    <name type="scientific">Hyphomonas neptunium (strain ATCC 15444)</name>
    <dbReference type="NCBI Taxonomy" id="228405"/>
    <lineage>
        <taxon>Bacteria</taxon>
        <taxon>Pseudomonadati</taxon>
        <taxon>Pseudomonadota</taxon>
        <taxon>Alphaproteobacteria</taxon>
        <taxon>Hyphomonadales</taxon>
        <taxon>Hyphomonadaceae</taxon>
        <taxon>Hyphomonas</taxon>
    </lineage>
</organism>
<dbReference type="KEGG" id="hne:HNE_1861"/>
<evidence type="ECO:0000256" key="4">
    <source>
        <dbReference type="ARBA" id="ARBA00022964"/>
    </source>
</evidence>
<evidence type="ECO:0000256" key="1">
    <source>
        <dbReference type="ARBA" id="ARBA00001961"/>
    </source>
</evidence>
<protein>
    <submittedName>
        <fullName evidence="8">Oxidoreductase, 2OG-Fe(II) oxygenase family</fullName>
    </submittedName>
</protein>
<dbReference type="GO" id="GO:0016705">
    <property type="term" value="F:oxidoreductase activity, acting on paired donors, with incorporation or reduction of molecular oxygen"/>
    <property type="evidence" value="ECO:0007669"/>
    <property type="project" value="InterPro"/>
</dbReference>
<evidence type="ECO:0000313" key="8">
    <source>
        <dbReference type="EMBL" id="ABI77521.1"/>
    </source>
</evidence>